<evidence type="ECO:0000313" key="1">
    <source>
        <dbReference type="EMBL" id="MDZ5085259.1"/>
    </source>
</evidence>
<sequence>MLTEHIDELAAKQDTAAGDLKIAGETVNDLASSVWSTHGVVCAASNMAVDAVETARDAADGVLWRMSHDLSVRLRMASSNYNNADWRARKDIDSCGL</sequence>
<name>A0ACC6ME39_MYCPF</name>
<dbReference type="EMBL" id="JAOXLN010000006">
    <property type="protein sequence ID" value="MDZ5085259.1"/>
    <property type="molecule type" value="Genomic_DNA"/>
</dbReference>
<proteinExistence type="predicted"/>
<comment type="caution">
    <text evidence="1">The sequence shown here is derived from an EMBL/GenBank/DDBJ whole genome shotgun (WGS) entry which is preliminary data.</text>
</comment>
<protein>
    <submittedName>
        <fullName evidence="1">ESX-1 secretion-associated protein</fullName>
    </submittedName>
</protein>
<accession>A0ACC6ME39</accession>
<gene>
    <name evidence="1" type="ORF">OHX15_07650</name>
</gene>
<organism evidence="1 2">
    <name type="scientific">Mycolicibacterium parafortuitum</name>
    <name type="common">Mycobacterium parafortuitum</name>
    <dbReference type="NCBI Taxonomy" id="39692"/>
    <lineage>
        <taxon>Bacteria</taxon>
        <taxon>Bacillati</taxon>
        <taxon>Actinomycetota</taxon>
        <taxon>Actinomycetes</taxon>
        <taxon>Mycobacteriales</taxon>
        <taxon>Mycobacteriaceae</taxon>
        <taxon>Mycolicibacterium</taxon>
    </lineage>
</organism>
<dbReference type="Proteomes" id="UP001289645">
    <property type="component" value="Unassembled WGS sequence"/>
</dbReference>
<reference evidence="1 2" key="1">
    <citation type="journal article" date="2021" name="Chemosphere">
        <title>Bioballs carrying a syntrophic Rhodococcus and Mycolicibacterium consortium for simultaneous sorption and biodegradation of fuel oil in contaminated freshwater.</title>
        <authorList>
            <person name="Naloka K."/>
            <person name="Polrit D."/>
            <person name="Muangchinda C."/>
            <person name="Thoetkiattikul H."/>
            <person name="Pinyakong O."/>
        </authorList>
    </citation>
    <scope>NUCLEOTIDE SEQUENCE [LARGE SCALE GENOMIC DNA]</scope>
    <source>
        <strain evidence="1 2">J101</strain>
    </source>
</reference>
<evidence type="ECO:0000313" key="2">
    <source>
        <dbReference type="Proteomes" id="UP001289645"/>
    </source>
</evidence>
<keyword evidence="2" id="KW-1185">Reference proteome</keyword>